<dbReference type="PANTHER" id="PTHR30441:SF4">
    <property type="entry name" value="PROTEIN ASMA"/>
    <property type="match status" value="1"/>
</dbReference>
<evidence type="ECO:0000313" key="3">
    <source>
        <dbReference type="EMBL" id="NIF24591.1"/>
    </source>
</evidence>
<evidence type="ECO:0000259" key="2">
    <source>
        <dbReference type="Pfam" id="PF05170"/>
    </source>
</evidence>
<dbReference type="PANTHER" id="PTHR30441">
    <property type="entry name" value="DUF748 DOMAIN-CONTAINING PROTEIN"/>
    <property type="match status" value="1"/>
</dbReference>
<dbReference type="Proteomes" id="UP001515683">
    <property type="component" value="Unassembled WGS sequence"/>
</dbReference>
<keyword evidence="4" id="KW-1185">Reference proteome</keyword>
<comment type="caution">
    <text evidence="3">The sequence shown here is derived from an EMBL/GenBank/DDBJ whole genome shotgun (WGS) entry which is preliminary data.</text>
</comment>
<organism evidence="3 4">
    <name type="scientific">Candidatus Pantoea multigeneris</name>
    <dbReference type="NCBI Taxonomy" id="2608357"/>
    <lineage>
        <taxon>Bacteria</taxon>
        <taxon>Pseudomonadati</taxon>
        <taxon>Pseudomonadota</taxon>
        <taxon>Gammaproteobacteria</taxon>
        <taxon>Enterobacterales</taxon>
        <taxon>Erwiniaceae</taxon>
        <taxon>Pantoea</taxon>
    </lineage>
</organism>
<feature type="region of interest" description="Disordered" evidence="1">
    <location>
        <begin position="117"/>
        <end position="139"/>
    </location>
</feature>
<sequence>MRRVITTLAILFVVVVAGMTALVLLVNPNDFRTYMVQQVAQRSGYQLELQGDLRWHVWPKLSILAGRTSLTAPGATDPVVTAENMRLDVNLWPLLSHQLSVSKVMLKNAVVRVTPESEAVTAKNAPTGPRNRSPRTSTDNGWSFRIAQLQLSDSLLIWQPAGGEAINFRDFNLNLEQNSSRVASISLDTRVSRDQQNLNLDLQGQLDAAQYPRSLKGQISKLDYQLSGADLPAEGIKGNVSLQGSWDGQTQRFDLNQLQVSANDSAFSGNASGDLLVPQQLALNLHATNLNFDRLLTTSVAGDTQTNAERASRRGPVIAEPRERPNADSPLNAMNLDLHLQADNVLWRGLALTDFRVKANDRLGLMTLETLEGHVGTGHFSVPGSVDIRQPVTQVALQPELHGIPLQPLLKALALPDALRGDLDFKGTLQGETLDLQQAKNSWQGTADVQVNKLEMGQIDPQQMLQRAVARISNRVSNDDNVSHPIDQLNASVTLNDGIMTLQNVQGGSDRLALKGAGAIDLARQSLDVTLGIQVSGWKGDDSLVNALSQQAVPLRMYGSWQNVQYSLPVDQVMRQQLQNEAKSRLNQWLDSQSPPQGQREKPHP</sequence>
<protein>
    <submittedName>
        <fullName evidence="3">Outer membrane assembly protein AsmA</fullName>
    </submittedName>
</protein>
<feature type="domain" description="AsmA" evidence="2">
    <location>
        <begin position="196"/>
        <end position="504"/>
    </location>
</feature>
<reference evidence="3 4" key="1">
    <citation type="journal article" date="2019" name="bioRxiv">
        <title>Bacteria contribute to plant secondary compound degradation in a generalist herbivore system.</title>
        <authorList>
            <person name="Francoeur C.B."/>
            <person name="Khadempour L."/>
            <person name="Moreira-Soto R.D."/>
            <person name="Gotting K."/>
            <person name="Book A.J."/>
            <person name="Pinto-Tomas A.A."/>
            <person name="Keefover-Ring K."/>
            <person name="Currie C.R."/>
        </authorList>
    </citation>
    <scope>NUCLEOTIDE SEQUENCE [LARGE SCALE GENOMIC DNA]</scope>
    <source>
        <strain evidence="3">Acro-835</strain>
    </source>
</reference>
<dbReference type="Pfam" id="PF05170">
    <property type="entry name" value="AsmA"/>
    <property type="match status" value="2"/>
</dbReference>
<accession>A0ABX0RGY6</accession>
<dbReference type="InterPro" id="IPR052894">
    <property type="entry name" value="AsmA-related"/>
</dbReference>
<name>A0ABX0RGY6_9GAMM</name>
<dbReference type="EMBL" id="VWXF01000017">
    <property type="protein sequence ID" value="NIF24591.1"/>
    <property type="molecule type" value="Genomic_DNA"/>
</dbReference>
<gene>
    <name evidence="3" type="primary">asmA</name>
    <name evidence="3" type="ORF">F3J40_23755</name>
</gene>
<dbReference type="RefSeq" id="WP_167018563.1">
    <property type="nucleotide sequence ID" value="NZ_VWXF01000017.1"/>
</dbReference>
<dbReference type="NCBIfam" id="NF008091">
    <property type="entry name" value="PRK10833.1"/>
    <property type="match status" value="1"/>
</dbReference>
<proteinExistence type="predicted"/>
<feature type="domain" description="AsmA" evidence="2">
    <location>
        <begin position="7"/>
        <end position="182"/>
    </location>
</feature>
<dbReference type="InterPro" id="IPR007844">
    <property type="entry name" value="AsmA"/>
</dbReference>
<evidence type="ECO:0000313" key="4">
    <source>
        <dbReference type="Proteomes" id="UP001515683"/>
    </source>
</evidence>
<evidence type="ECO:0000256" key="1">
    <source>
        <dbReference type="SAM" id="MobiDB-lite"/>
    </source>
</evidence>